<reference evidence="2" key="1">
    <citation type="submission" date="2022-02" db="EMBL/GenBank/DDBJ databases">
        <authorList>
            <person name="Henning P.M."/>
            <person name="McCubbin A.G."/>
            <person name="Shore J.S."/>
        </authorList>
    </citation>
    <scope>NUCLEOTIDE SEQUENCE</scope>
    <source>
        <strain evidence="2">F60SS</strain>
        <tissue evidence="2">Leaves</tissue>
    </source>
</reference>
<feature type="domain" description="Agenet" evidence="1">
    <location>
        <begin position="105"/>
        <end position="165"/>
    </location>
</feature>
<organism evidence="2 3">
    <name type="scientific">Turnera subulata</name>
    <dbReference type="NCBI Taxonomy" id="218843"/>
    <lineage>
        <taxon>Eukaryota</taxon>
        <taxon>Viridiplantae</taxon>
        <taxon>Streptophyta</taxon>
        <taxon>Embryophyta</taxon>
        <taxon>Tracheophyta</taxon>
        <taxon>Spermatophyta</taxon>
        <taxon>Magnoliopsida</taxon>
        <taxon>eudicotyledons</taxon>
        <taxon>Gunneridae</taxon>
        <taxon>Pentapetalae</taxon>
        <taxon>rosids</taxon>
        <taxon>fabids</taxon>
        <taxon>Malpighiales</taxon>
        <taxon>Passifloraceae</taxon>
        <taxon>Turnera</taxon>
    </lineage>
</organism>
<dbReference type="PANTHER" id="PTHR36805:SF7">
    <property type="entry name" value="AGENET DOMAIN-CONTAINING PROTEIN"/>
    <property type="match status" value="1"/>
</dbReference>
<dbReference type="EMBL" id="JAKUCV010000269">
    <property type="protein sequence ID" value="KAJ4850618.1"/>
    <property type="molecule type" value="Genomic_DNA"/>
</dbReference>
<gene>
    <name evidence="2" type="ORF">Tsubulata_038430</name>
</gene>
<proteinExistence type="predicted"/>
<dbReference type="PANTHER" id="PTHR36805">
    <property type="entry name" value="AGENET DOMAIN-CONTAINING PROTEIN"/>
    <property type="match status" value="1"/>
</dbReference>
<keyword evidence="3" id="KW-1185">Reference proteome</keyword>
<comment type="caution">
    <text evidence="2">The sequence shown here is derived from an EMBL/GenBank/DDBJ whole genome shotgun (WGS) entry which is preliminary data.</text>
</comment>
<name>A0A9Q0JQP9_9ROSI</name>
<reference evidence="2" key="2">
    <citation type="journal article" date="2023" name="Plants (Basel)">
        <title>Annotation of the Turnera subulata (Passifloraceae) Draft Genome Reveals the S-Locus Evolved after the Divergence of Turneroideae from Passifloroideae in a Stepwise Manner.</title>
        <authorList>
            <person name="Henning P.M."/>
            <person name="Roalson E.H."/>
            <person name="Mir W."/>
            <person name="McCubbin A.G."/>
            <person name="Shore J.S."/>
        </authorList>
    </citation>
    <scope>NUCLEOTIDE SEQUENCE</scope>
    <source>
        <strain evidence="2">F60SS</strain>
    </source>
</reference>
<dbReference type="SMART" id="SM00743">
    <property type="entry name" value="Agenet"/>
    <property type="match status" value="1"/>
</dbReference>
<evidence type="ECO:0000313" key="3">
    <source>
        <dbReference type="Proteomes" id="UP001141552"/>
    </source>
</evidence>
<accession>A0A9Q0JQP9</accession>
<dbReference type="Proteomes" id="UP001141552">
    <property type="component" value="Unassembled WGS sequence"/>
</dbReference>
<protein>
    <recommendedName>
        <fullName evidence="1">Agenet domain-containing protein</fullName>
    </recommendedName>
</protein>
<dbReference type="AlphaFoldDB" id="A0A9Q0JQP9"/>
<evidence type="ECO:0000259" key="1">
    <source>
        <dbReference type="SMART" id="SM00743"/>
    </source>
</evidence>
<dbReference type="OrthoDB" id="1894168at2759"/>
<dbReference type="Pfam" id="PF05641">
    <property type="entry name" value="Agenet"/>
    <property type="match status" value="1"/>
</dbReference>
<dbReference type="InterPro" id="IPR014002">
    <property type="entry name" value="Agenet_dom_plant"/>
</dbReference>
<sequence length="214" mass="24335">MGLPDFHPEVGQLVEEKSFEPGYRGAWFRCKINEVCGKGYRMKIALEYCDFPEEEPHSAMLYKKPNRSKNAKMELMFRPHYPTIYRENELPDISTISKAVVALTDAWKVGDLVDWWCDGCYWSGTLVEALEDGKFKIHLLPPPAGEGSFYDASCKDLRPSLDWTPEHGWTLPIPTGMKNCSPCARIIEPMNRVAEMRKLCLTMGLLAELIATSL</sequence>
<evidence type="ECO:0000313" key="2">
    <source>
        <dbReference type="EMBL" id="KAJ4850618.1"/>
    </source>
</evidence>
<dbReference type="InterPro" id="IPR008395">
    <property type="entry name" value="Agenet-like_dom"/>
</dbReference>